<dbReference type="AlphaFoldDB" id="A0A1J4KQ69"/>
<name>A0A1J4KQ69_9EUKA</name>
<evidence type="ECO:0000313" key="6">
    <source>
        <dbReference type="Proteomes" id="UP000179807"/>
    </source>
</evidence>
<dbReference type="InterPro" id="IPR042239">
    <property type="entry name" value="Nop_C"/>
</dbReference>
<protein>
    <submittedName>
        <fullName evidence="5">SnoRNA binding domain containing protein</fullName>
    </submittedName>
</protein>
<accession>A0A1J4KQ69</accession>
<dbReference type="PROSITE" id="PS51358">
    <property type="entry name" value="NOP"/>
    <property type="match status" value="1"/>
</dbReference>
<dbReference type="FunFam" id="1.10.246.90:FF:000002">
    <property type="entry name" value="U4/U6 small nuclear ribonucleoprotein Prp31"/>
    <property type="match status" value="1"/>
</dbReference>
<dbReference type="InterPro" id="IPR036070">
    <property type="entry name" value="Nop_dom_sf"/>
</dbReference>
<dbReference type="PANTHER" id="PTHR13904">
    <property type="entry name" value="PRE-MRNA SPLICING FACTOR PRP31"/>
    <property type="match status" value="1"/>
</dbReference>
<dbReference type="InterPro" id="IPR019175">
    <property type="entry name" value="Prp31_C"/>
</dbReference>
<evidence type="ECO:0000256" key="1">
    <source>
        <dbReference type="ARBA" id="ARBA00004123"/>
    </source>
</evidence>
<dbReference type="PANTHER" id="PTHR13904:SF0">
    <property type="entry name" value="U4_U6 SMALL NUCLEAR RIBONUCLEOPROTEIN PRP31"/>
    <property type="match status" value="1"/>
</dbReference>
<evidence type="ECO:0000256" key="2">
    <source>
        <dbReference type="ARBA" id="ARBA00023242"/>
    </source>
</evidence>
<dbReference type="GeneID" id="94833705"/>
<dbReference type="OrthoDB" id="4771285at2759"/>
<dbReference type="Gene3D" id="1.10.246.90">
    <property type="entry name" value="Nop domain"/>
    <property type="match status" value="1"/>
</dbReference>
<evidence type="ECO:0000256" key="3">
    <source>
        <dbReference type="ARBA" id="ARBA00023274"/>
    </source>
</evidence>
<evidence type="ECO:0000313" key="5">
    <source>
        <dbReference type="EMBL" id="OHT13387.1"/>
    </source>
</evidence>
<dbReference type="GO" id="GO:0071011">
    <property type="term" value="C:precatalytic spliceosome"/>
    <property type="evidence" value="ECO:0007669"/>
    <property type="project" value="TreeGrafter"/>
</dbReference>
<comment type="subcellular location">
    <subcellularLocation>
        <location evidence="1">Nucleus</location>
    </subcellularLocation>
</comment>
<proteinExistence type="predicted"/>
<dbReference type="Pfam" id="PF01798">
    <property type="entry name" value="Nop"/>
    <property type="match status" value="1"/>
</dbReference>
<dbReference type="EMBL" id="MLAK01000533">
    <property type="protein sequence ID" value="OHT13387.1"/>
    <property type="molecule type" value="Genomic_DNA"/>
</dbReference>
<dbReference type="InterPro" id="IPR027105">
    <property type="entry name" value="Prp31"/>
</dbReference>
<feature type="domain" description="Nop" evidence="4">
    <location>
        <begin position="154"/>
        <end position="274"/>
    </location>
</feature>
<dbReference type="Proteomes" id="UP000179807">
    <property type="component" value="Unassembled WGS sequence"/>
</dbReference>
<dbReference type="SUPFAM" id="SSF89124">
    <property type="entry name" value="Nop domain"/>
    <property type="match status" value="1"/>
</dbReference>
<dbReference type="RefSeq" id="XP_068366523.1">
    <property type="nucleotide sequence ID" value="XM_068499001.1"/>
</dbReference>
<dbReference type="GO" id="GO:0046540">
    <property type="term" value="C:U4/U6 x U5 tri-snRNP complex"/>
    <property type="evidence" value="ECO:0007669"/>
    <property type="project" value="InterPro"/>
</dbReference>
<evidence type="ECO:0000259" key="4">
    <source>
        <dbReference type="PROSITE" id="PS51358"/>
    </source>
</evidence>
<dbReference type="GO" id="GO:0005687">
    <property type="term" value="C:U4 snRNP"/>
    <property type="evidence" value="ECO:0007669"/>
    <property type="project" value="TreeGrafter"/>
</dbReference>
<organism evidence="5 6">
    <name type="scientific">Tritrichomonas foetus</name>
    <dbReference type="NCBI Taxonomy" id="1144522"/>
    <lineage>
        <taxon>Eukaryota</taxon>
        <taxon>Metamonada</taxon>
        <taxon>Parabasalia</taxon>
        <taxon>Tritrichomonadida</taxon>
        <taxon>Tritrichomonadidae</taxon>
        <taxon>Tritrichomonas</taxon>
    </lineage>
</organism>
<reference evidence="5" key="1">
    <citation type="submission" date="2016-10" db="EMBL/GenBank/DDBJ databases">
        <authorList>
            <person name="Benchimol M."/>
            <person name="Almeida L.G."/>
            <person name="Vasconcelos A.T."/>
            <person name="Perreira-Neves A."/>
            <person name="Rosa I.A."/>
            <person name="Tasca T."/>
            <person name="Bogo M.R."/>
            <person name="de Souza W."/>
        </authorList>
    </citation>
    <scope>NUCLEOTIDE SEQUENCE [LARGE SCALE GENOMIC DNA]</scope>
    <source>
        <strain evidence="5">K</strain>
    </source>
</reference>
<dbReference type="Gene3D" id="1.10.287.4070">
    <property type="match status" value="1"/>
</dbReference>
<keyword evidence="3" id="KW-0687">Ribonucleoprotein</keyword>
<dbReference type="VEuPathDB" id="TrichDB:TRFO_16484"/>
<keyword evidence="2" id="KW-0539">Nucleus</keyword>
<dbReference type="Pfam" id="PF09785">
    <property type="entry name" value="Prp31_C"/>
    <property type="match status" value="1"/>
</dbReference>
<comment type="caution">
    <text evidence="5">The sequence shown here is derived from an EMBL/GenBank/DDBJ whole genome shotgun (WGS) entry which is preliminary data.</text>
</comment>
<dbReference type="InterPro" id="IPR002687">
    <property type="entry name" value="Nop_dom"/>
</dbReference>
<gene>
    <name evidence="5" type="ORF">TRFO_16484</name>
</gene>
<dbReference type="GO" id="GO:0000244">
    <property type="term" value="P:spliceosomal tri-snRNP complex assembly"/>
    <property type="evidence" value="ECO:0007669"/>
    <property type="project" value="InterPro"/>
</dbReference>
<keyword evidence="6" id="KW-1185">Reference proteome</keyword>
<sequence length="367" mass="40508">MDIEQQTTALANEMKLDSLRQMISTFNESQTHDDGIAVHAIQKAAQLLKQRKKLHKILCAAFAPRFADLAKLISDYEIYARTAKYLCNHNNIDNSELQDILNHQQVVALNLGLTSTLGPEIDSPSFFSACDLQIEASILSRDLSSVAANAVSQFAPNLCALVGAELAAILISFAGGIQQLSTTPACNIKIFGVKKSGLLGMSSRSTNNHQGILYSCDLVQETPPDFRDAVFRDLGNKVALVARIDASKENSMQNGSYGEKFRNEIKTRLDKKMNNHTPKYVRPLPVPGMEKREFRGGRQKRAMKKKFGIGEELTARNKIVFGVGGQFDEDGTQYGATALEGFRKKKAAIDAPFQQKIDKKLKALDKK</sequence>